<keyword evidence="13" id="KW-0496">Mitochondrion</keyword>
<dbReference type="EMBL" id="KB743068">
    <property type="protein sequence ID" value="EOB01625.1"/>
    <property type="molecule type" value="Genomic_DNA"/>
</dbReference>
<evidence type="ECO:0000313" key="19">
    <source>
        <dbReference type="Proteomes" id="UP000296049"/>
    </source>
</evidence>
<evidence type="ECO:0000256" key="14">
    <source>
        <dbReference type="ARBA" id="ARBA00023136"/>
    </source>
</evidence>
<evidence type="ECO:0000256" key="5">
    <source>
        <dbReference type="ARBA" id="ARBA00018675"/>
    </source>
</evidence>
<feature type="transmembrane region" description="Helical" evidence="17">
    <location>
        <begin position="6"/>
        <end position="27"/>
    </location>
</feature>
<evidence type="ECO:0000256" key="2">
    <source>
        <dbReference type="ARBA" id="ARBA00004298"/>
    </source>
</evidence>
<dbReference type="GO" id="GO:0006120">
    <property type="term" value="P:mitochondrial electron transport, NADH to ubiquinone"/>
    <property type="evidence" value="ECO:0007669"/>
    <property type="project" value="InterPro"/>
</dbReference>
<dbReference type="Pfam" id="PF09782">
    <property type="entry name" value="NDUF_B6"/>
    <property type="match status" value="1"/>
</dbReference>
<comment type="function">
    <text evidence="1">Accessory subunit of the mitochondrial membrane respiratory chain NADH dehydrogenase (Complex I), that is believed not to be involved in catalysis. Complex I functions in the transfer of electrons from NADH to the respiratory chain. The immediate electron acceptor for the enzyme is believed to be ubiquinone.</text>
</comment>
<dbReference type="Proteomes" id="UP000296049">
    <property type="component" value="Unassembled WGS sequence"/>
</dbReference>
<comment type="subcellular location">
    <subcellularLocation>
        <location evidence="2">Mitochondrion inner membrane</location>
        <topology evidence="2">Single-pass membrane protein</topology>
        <orientation evidence="2">Matrix side</orientation>
    </subcellularLocation>
</comment>
<reference evidence="19" key="1">
    <citation type="journal article" date="2013" name="Nat. Genet.">
        <title>The duck genome and transcriptome provide insight into an avian influenza virus reservoir species.</title>
        <authorList>
            <person name="Huang Y."/>
            <person name="Li Y."/>
            <person name="Burt D.W."/>
            <person name="Chen H."/>
            <person name="Zhang Y."/>
            <person name="Qian W."/>
            <person name="Kim H."/>
            <person name="Gan S."/>
            <person name="Zhao Y."/>
            <person name="Li J."/>
            <person name="Yi K."/>
            <person name="Feng H."/>
            <person name="Zhu P."/>
            <person name="Li B."/>
            <person name="Liu Q."/>
            <person name="Fairley S."/>
            <person name="Magor K.E."/>
            <person name="Du Z."/>
            <person name="Hu X."/>
            <person name="Goodman L."/>
            <person name="Tafer H."/>
            <person name="Vignal A."/>
            <person name="Lee T."/>
            <person name="Kim K.W."/>
            <person name="Sheng Z."/>
            <person name="An Y."/>
            <person name="Searle S."/>
            <person name="Herrero J."/>
            <person name="Groenen M.A."/>
            <person name="Crooijmans R.P."/>
            <person name="Faraut T."/>
            <person name="Cai Q."/>
            <person name="Webster R.G."/>
            <person name="Aldridge J.R."/>
            <person name="Warren W.C."/>
            <person name="Bartschat S."/>
            <person name="Kehr S."/>
            <person name="Marz M."/>
            <person name="Stadler P.F."/>
            <person name="Smith J."/>
            <person name="Kraus R.H."/>
            <person name="Zhao Y."/>
            <person name="Ren L."/>
            <person name="Fei J."/>
            <person name="Morisson M."/>
            <person name="Kaiser P."/>
            <person name="Griffin D.K."/>
            <person name="Rao M."/>
            <person name="Pitel F."/>
            <person name="Wang J."/>
            <person name="Li N."/>
        </authorList>
    </citation>
    <scope>NUCLEOTIDE SEQUENCE [LARGE SCALE GENOMIC DNA]</scope>
</reference>
<evidence type="ECO:0000256" key="7">
    <source>
        <dbReference type="ARBA" id="ARBA00022660"/>
    </source>
</evidence>
<keyword evidence="12" id="KW-0007">Acetylation</keyword>
<evidence type="ECO:0000256" key="3">
    <source>
        <dbReference type="ARBA" id="ARBA00007771"/>
    </source>
</evidence>
<dbReference type="PANTHER" id="PTHR15083">
    <property type="entry name" value="NADH DEHYDROGENASE [UBIQUINONE] 1 BETA SUBCOMPLEX SUBUNIT 6"/>
    <property type="match status" value="1"/>
</dbReference>
<dbReference type="InterPro" id="IPR019174">
    <property type="entry name" value="NADH_DH_b-subcmplx_su6"/>
</dbReference>
<comment type="similarity">
    <text evidence="3">Belongs to the complex I NDUFB6 subunit family.</text>
</comment>
<keyword evidence="14 17" id="KW-0472">Membrane</keyword>
<feature type="non-terminal residue" evidence="18">
    <location>
        <position position="1"/>
    </location>
</feature>
<evidence type="ECO:0000256" key="15">
    <source>
        <dbReference type="ARBA" id="ARBA00029949"/>
    </source>
</evidence>
<proteinExistence type="inferred from homology"/>
<name>R0LIX4_ANAPL</name>
<keyword evidence="8 17" id="KW-0812">Transmembrane</keyword>
<evidence type="ECO:0000256" key="16">
    <source>
        <dbReference type="ARBA" id="ARBA00030214"/>
    </source>
</evidence>
<evidence type="ECO:0000256" key="9">
    <source>
        <dbReference type="ARBA" id="ARBA00022792"/>
    </source>
</evidence>
<evidence type="ECO:0000256" key="17">
    <source>
        <dbReference type="SAM" id="Phobius"/>
    </source>
</evidence>
<keyword evidence="11 17" id="KW-1133">Transmembrane helix</keyword>
<evidence type="ECO:0000256" key="11">
    <source>
        <dbReference type="ARBA" id="ARBA00022989"/>
    </source>
</evidence>
<evidence type="ECO:0000256" key="1">
    <source>
        <dbReference type="ARBA" id="ARBA00003195"/>
    </source>
</evidence>
<evidence type="ECO:0000256" key="10">
    <source>
        <dbReference type="ARBA" id="ARBA00022982"/>
    </source>
</evidence>
<keyword evidence="7" id="KW-0679">Respiratory chain</keyword>
<dbReference type="PANTHER" id="PTHR15083:SF0">
    <property type="entry name" value="NADH DEHYDROGENASE [UBIQUINONE] 1 BETA SUBCOMPLEX SUBUNIT 6"/>
    <property type="match status" value="1"/>
</dbReference>
<sequence>QVFRAYQAGGFLVAQVLIPAWLVHYYVKYHVMRAPYGIVSSNPAIFPVSPRSAWVSLRLCE</sequence>
<accession>R0LIX4</accession>
<keyword evidence="10" id="KW-0249">Electron transport</keyword>
<evidence type="ECO:0000313" key="18">
    <source>
        <dbReference type="EMBL" id="EOB01625.1"/>
    </source>
</evidence>
<gene>
    <name evidence="18" type="ORF">Anapl_15703</name>
</gene>
<keyword evidence="18" id="KW-0830">Ubiquinone</keyword>
<keyword evidence="6" id="KW-0813">Transport</keyword>
<dbReference type="AlphaFoldDB" id="R0LIX4"/>
<keyword evidence="9" id="KW-0999">Mitochondrion inner membrane</keyword>
<keyword evidence="19" id="KW-1185">Reference proteome</keyword>
<evidence type="ECO:0000256" key="4">
    <source>
        <dbReference type="ARBA" id="ARBA00011533"/>
    </source>
</evidence>
<evidence type="ECO:0000256" key="12">
    <source>
        <dbReference type="ARBA" id="ARBA00022990"/>
    </source>
</evidence>
<evidence type="ECO:0000256" key="6">
    <source>
        <dbReference type="ARBA" id="ARBA00022448"/>
    </source>
</evidence>
<protein>
    <recommendedName>
        <fullName evidence="5">NADH dehydrogenase [ubiquinone] 1 beta subcomplex subunit 6</fullName>
    </recommendedName>
    <alternativeName>
        <fullName evidence="16">Complex I-B17</fullName>
    </alternativeName>
    <alternativeName>
        <fullName evidence="15">NADH-ubiquinone oxidoreductase B17 subunit</fullName>
    </alternativeName>
</protein>
<dbReference type="GO" id="GO:0005743">
    <property type="term" value="C:mitochondrial inner membrane"/>
    <property type="evidence" value="ECO:0007669"/>
    <property type="project" value="UniProtKB-SubCell"/>
</dbReference>
<comment type="subunit">
    <text evidence="4">Complex I is composed of 45 different subunits.</text>
</comment>
<evidence type="ECO:0000256" key="13">
    <source>
        <dbReference type="ARBA" id="ARBA00023128"/>
    </source>
</evidence>
<organism evidence="18 19">
    <name type="scientific">Anas platyrhynchos</name>
    <name type="common">Mallard</name>
    <name type="synonym">Anas boschas</name>
    <dbReference type="NCBI Taxonomy" id="8839"/>
    <lineage>
        <taxon>Eukaryota</taxon>
        <taxon>Metazoa</taxon>
        <taxon>Chordata</taxon>
        <taxon>Craniata</taxon>
        <taxon>Vertebrata</taxon>
        <taxon>Euteleostomi</taxon>
        <taxon>Archelosauria</taxon>
        <taxon>Archosauria</taxon>
        <taxon>Dinosauria</taxon>
        <taxon>Saurischia</taxon>
        <taxon>Theropoda</taxon>
        <taxon>Coelurosauria</taxon>
        <taxon>Aves</taxon>
        <taxon>Neognathae</taxon>
        <taxon>Galloanserae</taxon>
        <taxon>Anseriformes</taxon>
        <taxon>Anatidae</taxon>
        <taxon>Anatinae</taxon>
        <taxon>Anas</taxon>
    </lineage>
</organism>
<evidence type="ECO:0000256" key="8">
    <source>
        <dbReference type="ARBA" id="ARBA00022692"/>
    </source>
</evidence>